<dbReference type="Proteomes" id="UP001060085">
    <property type="component" value="Linkage Group LG01"/>
</dbReference>
<keyword evidence="2" id="KW-1185">Reference proteome</keyword>
<accession>A0ACC0C6B5</accession>
<name>A0ACC0C6B5_CATRO</name>
<proteinExistence type="predicted"/>
<sequence>MDATHPIRVVLFWDSEIARDAYGFYFAGLVKKSWTFNRMVTHAELVRKISKHREMDLNLWSVRKKMRMPSFYEGMNDNKTRYLWTIRPNIAKEGIHMVYDEPSMLYPTVDEDDDENDHSDEDYPVSSESQDEDNTDVKEEDIQTTLNSVNSNIVTQWQSDQWFSSATYDYTQSRAFLDMGSGELLDWNNVMTDIQLGMRFVDKVQAINEVQKLSIRLG</sequence>
<reference evidence="2" key="1">
    <citation type="journal article" date="2023" name="Nat. Plants">
        <title>Single-cell RNA sequencing provides a high-resolution roadmap for understanding the multicellular compartmentation of specialized metabolism.</title>
        <authorList>
            <person name="Sun S."/>
            <person name="Shen X."/>
            <person name="Li Y."/>
            <person name="Li Y."/>
            <person name="Wang S."/>
            <person name="Li R."/>
            <person name="Zhang H."/>
            <person name="Shen G."/>
            <person name="Guo B."/>
            <person name="Wei J."/>
            <person name="Xu J."/>
            <person name="St-Pierre B."/>
            <person name="Chen S."/>
            <person name="Sun C."/>
        </authorList>
    </citation>
    <scope>NUCLEOTIDE SEQUENCE [LARGE SCALE GENOMIC DNA]</scope>
</reference>
<protein>
    <submittedName>
        <fullName evidence="1">Uncharacterized protein</fullName>
    </submittedName>
</protein>
<gene>
    <name evidence="1" type="ORF">M9H77_01725</name>
</gene>
<organism evidence="1 2">
    <name type="scientific">Catharanthus roseus</name>
    <name type="common">Madagascar periwinkle</name>
    <name type="synonym">Vinca rosea</name>
    <dbReference type="NCBI Taxonomy" id="4058"/>
    <lineage>
        <taxon>Eukaryota</taxon>
        <taxon>Viridiplantae</taxon>
        <taxon>Streptophyta</taxon>
        <taxon>Embryophyta</taxon>
        <taxon>Tracheophyta</taxon>
        <taxon>Spermatophyta</taxon>
        <taxon>Magnoliopsida</taxon>
        <taxon>eudicotyledons</taxon>
        <taxon>Gunneridae</taxon>
        <taxon>Pentapetalae</taxon>
        <taxon>asterids</taxon>
        <taxon>lamiids</taxon>
        <taxon>Gentianales</taxon>
        <taxon>Apocynaceae</taxon>
        <taxon>Rauvolfioideae</taxon>
        <taxon>Vinceae</taxon>
        <taxon>Catharanthinae</taxon>
        <taxon>Catharanthus</taxon>
    </lineage>
</organism>
<dbReference type="EMBL" id="CM044701">
    <property type="protein sequence ID" value="KAI5680498.1"/>
    <property type="molecule type" value="Genomic_DNA"/>
</dbReference>
<comment type="caution">
    <text evidence="1">The sequence shown here is derived from an EMBL/GenBank/DDBJ whole genome shotgun (WGS) entry which is preliminary data.</text>
</comment>
<evidence type="ECO:0000313" key="2">
    <source>
        <dbReference type="Proteomes" id="UP001060085"/>
    </source>
</evidence>
<evidence type="ECO:0000313" key="1">
    <source>
        <dbReference type="EMBL" id="KAI5680498.1"/>
    </source>
</evidence>